<evidence type="ECO:0000256" key="2">
    <source>
        <dbReference type="SAM" id="Phobius"/>
    </source>
</evidence>
<gene>
    <name evidence="3" type="ORF">U9M48_036112</name>
</gene>
<accession>A0AAQ3UGU3</accession>
<dbReference type="PANTHER" id="PTHR23074:SF17">
    <property type="entry name" value="FIDGETIN-LIKE PROTEIN 1"/>
    <property type="match status" value="1"/>
</dbReference>
<dbReference type="InterPro" id="IPR027417">
    <property type="entry name" value="P-loop_NTPase"/>
</dbReference>
<dbReference type="SUPFAM" id="SSF52540">
    <property type="entry name" value="P-loop containing nucleoside triphosphate hydrolases"/>
    <property type="match status" value="1"/>
</dbReference>
<sequence>IEMLCGPDGELPEKLRNLEPRLIEHVSNEIMDRDPNVRWNDIAGLEHAKKCVTEMVIWPLLRPDIFRGCRSPGRGLLLFGPPVGICLFFLYCGPFFSMLNVCAIFKGDRQNHDWKSNSW</sequence>
<proteinExistence type="inferred from homology"/>
<dbReference type="GO" id="GO:0016887">
    <property type="term" value="F:ATP hydrolysis activity"/>
    <property type="evidence" value="ECO:0007669"/>
    <property type="project" value="TreeGrafter"/>
</dbReference>
<name>A0AAQ3UGU3_PASNO</name>
<dbReference type="PANTHER" id="PTHR23074">
    <property type="entry name" value="AAA DOMAIN-CONTAINING"/>
    <property type="match status" value="1"/>
</dbReference>
<organism evidence="3 4">
    <name type="scientific">Paspalum notatum var. saurae</name>
    <dbReference type="NCBI Taxonomy" id="547442"/>
    <lineage>
        <taxon>Eukaryota</taxon>
        <taxon>Viridiplantae</taxon>
        <taxon>Streptophyta</taxon>
        <taxon>Embryophyta</taxon>
        <taxon>Tracheophyta</taxon>
        <taxon>Spermatophyta</taxon>
        <taxon>Magnoliopsida</taxon>
        <taxon>Liliopsida</taxon>
        <taxon>Poales</taxon>
        <taxon>Poaceae</taxon>
        <taxon>PACMAD clade</taxon>
        <taxon>Panicoideae</taxon>
        <taxon>Andropogonodae</taxon>
        <taxon>Paspaleae</taxon>
        <taxon>Paspalinae</taxon>
        <taxon>Paspalum</taxon>
    </lineage>
</organism>
<feature type="non-terminal residue" evidence="3">
    <location>
        <position position="1"/>
    </location>
</feature>
<dbReference type="Gene3D" id="3.40.50.300">
    <property type="entry name" value="P-loop containing nucleotide triphosphate hydrolases"/>
    <property type="match status" value="1"/>
</dbReference>
<keyword evidence="4" id="KW-1185">Reference proteome</keyword>
<evidence type="ECO:0000313" key="3">
    <source>
        <dbReference type="EMBL" id="WVZ89747.1"/>
    </source>
</evidence>
<evidence type="ECO:0000256" key="1">
    <source>
        <dbReference type="ARBA" id="ARBA00006914"/>
    </source>
</evidence>
<comment type="similarity">
    <text evidence="1">Belongs to the AAA ATPase family.</text>
</comment>
<keyword evidence="2" id="KW-0472">Membrane</keyword>
<keyword evidence="2" id="KW-1133">Transmembrane helix</keyword>
<keyword evidence="2" id="KW-0812">Transmembrane</keyword>
<evidence type="ECO:0000313" key="4">
    <source>
        <dbReference type="Proteomes" id="UP001341281"/>
    </source>
</evidence>
<reference evidence="3 4" key="1">
    <citation type="submission" date="2024-02" db="EMBL/GenBank/DDBJ databases">
        <title>High-quality chromosome-scale genome assembly of Pensacola bahiagrass (Paspalum notatum Flugge var. saurae).</title>
        <authorList>
            <person name="Vega J.M."/>
            <person name="Podio M."/>
            <person name="Orjuela J."/>
            <person name="Siena L.A."/>
            <person name="Pessino S.C."/>
            <person name="Combes M.C."/>
            <person name="Mariac C."/>
            <person name="Albertini E."/>
            <person name="Pupilli F."/>
            <person name="Ortiz J.P.A."/>
            <person name="Leblanc O."/>
        </authorList>
    </citation>
    <scope>NUCLEOTIDE SEQUENCE [LARGE SCALE GENOMIC DNA]</scope>
    <source>
        <strain evidence="3">R1</strain>
        <tissue evidence="3">Leaf</tissue>
    </source>
</reference>
<dbReference type="InterPro" id="IPR050304">
    <property type="entry name" value="MT-severing_AAA_ATPase"/>
</dbReference>
<dbReference type="AlphaFoldDB" id="A0AAQ3UGU3"/>
<dbReference type="EMBL" id="CP144752">
    <property type="protein sequence ID" value="WVZ89747.1"/>
    <property type="molecule type" value="Genomic_DNA"/>
</dbReference>
<protein>
    <submittedName>
        <fullName evidence="3">Uncharacterized protein</fullName>
    </submittedName>
</protein>
<feature type="transmembrane region" description="Helical" evidence="2">
    <location>
        <begin position="82"/>
        <end position="105"/>
    </location>
</feature>
<dbReference type="Proteomes" id="UP001341281">
    <property type="component" value="Chromosome 08"/>
</dbReference>